<proteinExistence type="predicted"/>
<organism evidence="2 3">
    <name type="scientific">Hymenobacter guriensis</name>
    <dbReference type="NCBI Taxonomy" id="2793065"/>
    <lineage>
        <taxon>Bacteria</taxon>
        <taxon>Pseudomonadati</taxon>
        <taxon>Bacteroidota</taxon>
        <taxon>Cytophagia</taxon>
        <taxon>Cytophagales</taxon>
        <taxon>Hymenobacteraceae</taxon>
        <taxon>Hymenobacter</taxon>
    </lineage>
</organism>
<evidence type="ECO:0000256" key="1">
    <source>
        <dbReference type="SAM" id="MobiDB-lite"/>
    </source>
</evidence>
<feature type="compositionally biased region" description="Basic residues" evidence="1">
    <location>
        <begin position="7"/>
        <end position="16"/>
    </location>
</feature>
<feature type="region of interest" description="Disordered" evidence="1">
    <location>
        <begin position="46"/>
        <end position="65"/>
    </location>
</feature>
<gene>
    <name evidence="2" type="ORF">I5L79_22215</name>
</gene>
<name>A0ABS0L9Q3_9BACT</name>
<sequence>MEASHSVGRRRERARHAGSDPLVSAATRHWVQEADTTMAWEAAGPELSQPATGAPHHPALLYFRP</sequence>
<dbReference type="EMBL" id="JADWYK010000022">
    <property type="protein sequence ID" value="MBG8556277.1"/>
    <property type="molecule type" value="Genomic_DNA"/>
</dbReference>
<comment type="caution">
    <text evidence="2">The sequence shown here is derived from an EMBL/GenBank/DDBJ whole genome shotgun (WGS) entry which is preliminary data.</text>
</comment>
<dbReference type="Proteomes" id="UP000601099">
    <property type="component" value="Unassembled WGS sequence"/>
</dbReference>
<evidence type="ECO:0000313" key="2">
    <source>
        <dbReference type="EMBL" id="MBG8556277.1"/>
    </source>
</evidence>
<keyword evidence="3" id="KW-1185">Reference proteome</keyword>
<evidence type="ECO:0000313" key="3">
    <source>
        <dbReference type="Proteomes" id="UP000601099"/>
    </source>
</evidence>
<protein>
    <submittedName>
        <fullName evidence="2">Uncharacterized protein</fullName>
    </submittedName>
</protein>
<feature type="region of interest" description="Disordered" evidence="1">
    <location>
        <begin position="1"/>
        <end position="26"/>
    </location>
</feature>
<reference evidence="2 3" key="1">
    <citation type="submission" date="2020-11" db="EMBL/GenBank/DDBJ databases">
        <title>Hymenobacter sp.</title>
        <authorList>
            <person name="Kim M.K."/>
        </authorList>
    </citation>
    <scope>NUCLEOTIDE SEQUENCE [LARGE SCALE GENOMIC DNA]</scope>
    <source>
        <strain evidence="2 3">BT594</strain>
    </source>
</reference>
<accession>A0ABS0L9Q3</accession>